<dbReference type="GO" id="GO:0009252">
    <property type="term" value="P:peptidoglycan biosynthetic process"/>
    <property type="evidence" value="ECO:0007669"/>
    <property type="project" value="UniProtKB-KW"/>
</dbReference>
<dbReference type="InterPro" id="IPR004268">
    <property type="entry name" value="MurJ"/>
</dbReference>
<name>T0Y5S7_9ZZZZ</name>
<dbReference type="CDD" id="cd13123">
    <property type="entry name" value="MATE_MurJ_like"/>
    <property type="match status" value="1"/>
</dbReference>
<evidence type="ECO:0000256" key="2">
    <source>
        <dbReference type="ARBA" id="ARBA00022475"/>
    </source>
</evidence>
<reference evidence="9" key="1">
    <citation type="submission" date="2013-08" db="EMBL/GenBank/DDBJ databases">
        <authorList>
            <person name="Mendez C."/>
            <person name="Richter M."/>
            <person name="Ferrer M."/>
            <person name="Sanchez J."/>
        </authorList>
    </citation>
    <scope>NUCLEOTIDE SEQUENCE</scope>
</reference>
<evidence type="ECO:0000256" key="1">
    <source>
        <dbReference type="ARBA" id="ARBA00004651"/>
    </source>
</evidence>
<feature type="transmembrane region" description="Helical" evidence="8">
    <location>
        <begin position="431"/>
        <end position="449"/>
    </location>
</feature>
<evidence type="ECO:0000256" key="8">
    <source>
        <dbReference type="SAM" id="Phobius"/>
    </source>
</evidence>
<dbReference type="PIRSF" id="PIRSF002869">
    <property type="entry name" value="MviN"/>
    <property type="match status" value="1"/>
</dbReference>
<keyword evidence="4" id="KW-0133">Cell shape</keyword>
<dbReference type="NCBIfam" id="TIGR01695">
    <property type="entry name" value="murJ_mviN"/>
    <property type="match status" value="1"/>
</dbReference>
<feature type="transmembrane region" description="Helical" evidence="8">
    <location>
        <begin position="202"/>
        <end position="226"/>
    </location>
</feature>
<feature type="transmembrane region" description="Helical" evidence="8">
    <location>
        <begin position="469"/>
        <end position="487"/>
    </location>
</feature>
<dbReference type="GO" id="GO:0034204">
    <property type="term" value="P:lipid translocation"/>
    <property type="evidence" value="ECO:0007669"/>
    <property type="project" value="TreeGrafter"/>
</dbReference>
<feature type="transmembrane region" description="Helical" evidence="8">
    <location>
        <begin position="499"/>
        <end position="523"/>
    </location>
</feature>
<dbReference type="HAMAP" id="MF_02078">
    <property type="entry name" value="MurJ_MviN"/>
    <property type="match status" value="1"/>
</dbReference>
<organism evidence="9">
    <name type="scientific">mine drainage metagenome</name>
    <dbReference type="NCBI Taxonomy" id="410659"/>
    <lineage>
        <taxon>unclassified sequences</taxon>
        <taxon>metagenomes</taxon>
        <taxon>ecological metagenomes</taxon>
    </lineage>
</organism>
<keyword evidence="2" id="KW-1003">Cell membrane</keyword>
<dbReference type="InterPro" id="IPR051050">
    <property type="entry name" value="Lipid_II_flippase_MurJ/MviN"/>
</dbReference>
<feature type="transmembrane region" description="Helical" evidence="8">
    <location>
        <begin position="148"/>
        <end position="168"/>
    </location>
</feature>
<dbReference type="Pfam" id="PF03023">
    <property type="entry name" value="MurJ"/>
    <property type="match status" value="1"/>
</dbReference>
<feature type="transmembrane region" description="Helical" evidence="8">
    <location>
        <begin position="109"/>
        <end position="128"/>
    </location>
</feature>
<keyword evidence="3 8" id="KW-0812">Transmembrane</keyword>
<comment type="subcellular location">
    <subcellularLocation>
        <location evidence="1">Cell membrane</location>
        <topology evidence="1">Multi-pass membrane protein</topology>
    </subcellularLocation>
</comment>
<evidence type="ECO:0000313" key="9">
    <source>
        <dbReference type="EMBL" id="EQD30466.1"/>
    </source>
</evidence>
<proteinExistence type="inferred from homology"/>
<feature type="transmembrane region" description="Helical" evidence="8">
    <location>
        <begin position="372"/>
        <end position="392"/>
    </location>
</feature>
<dbReference type="GO" id="GO:0008360">
    <property type="term" value="P:regulation of cell shape"/>
    <property type="evidence" value="ECO:0007669"/>
    <property type="project" value="UniProtKB-KW"/>
</dbReference>
<dbReference type="EMBL" id="AUZY01012305">
    <property type="protein sequence ID" value="EQD30466.1"/>
    <property type="molecule type" value="Genomic_DNA"/>
</dbReference>
<dbReference type="PANTHER" id="PTHR47019:SF1">
    <property type="entry name" value="LIPID II FLIPPASE MURJ"/>
    <property type="match status" value="1"/>
</dbReference>
<sequence length="546" mass="59244">MSVPTPDTEIPSSPASGAGHLLRSTATVGGFTFLSRILGFARDVILARYFGAGPVMDAFFVAFKIPNFFRRLFAEGAFSQAFVPVLGEVHTHQGHEETRRLIAETSGTLGLILIAFSLLGILLAPYFIDLFAPGFANNPQTHQLATELLRLTFPYLFFIALTALAAGAMNVHGRFAVPAATPILLNLSLIVAAFWLSRLFAVPVLALGFGVLAAGLLQFLFQLPFLGRLKLLARPRWAWSRAPVQQIFHLMLPALFGASVMQINLLVDTAIASFLSPGSVSWLYYSDRLMEFPLGVFAIALGTVILPGLTRAHAHRSSQEFSRLIDTAMRLVVLLALPAAIGLGVLAGPLIVTLFRYGAFSPFDARMSEASLMAYALGLMGFTAVKILAPGFYAQKDTRTPVRIALWAISANLAFNALIVIPWVIAGWPAPHAGLALSTSLAALLNALLLARGLKRSQKWQHHPGWRSLLARVLLALAVMGVTLAFFEGRLRDWFHWSVWARIGHLAILIGAGLLIYGFMLWIQGLGPGTLYRMITAARDQAPGLS</sequence>
<dbReference type="GO" id="GO:0015648">
    <property type="term" value="F:lipid-linked peptidoglycan transporter activity"/>
    <property type="evidence" value="ECO:0007669"/>
    <property type="project" value="TreeGrafter"/>
</dbReference>
<reference evidence="9" key="2">
    <citation type="journal article" date="2014" name="ISME J.">
        <title>Microbial stratification in low pH oxic and suboxic macroscopic growths along an acid mine drainage.</title>
        <authorList>
            <person name="Mendez-Garcia C."/>
            <person name="Mesa V."/>
            <person name="Sprenger R.R."/>
            <person name="Richter M."/>
            <person name="Diez M.S."/>
            <person name="Solano J."/>
            <person name="Bargiela R."/>
            <person name="Golyshina O.V."/>
            <person name="Manteca A."/>
            <person name="Ramos J.L."/>
            <person name="Gallego J.R."/>
            <person name="Llorente I."/>
            <person name="Martins Dos Santos V.A."/>
            <person name="Jensen O.N."/>
            <person name="Pelaez A.I."/>
            <person name="Sanchez J."/>
            <person name="Ferrer M."/>
        </authorList>
    </citation>
    <scope>NUCLEOTIDE SEQUENCE</scope>
</reference>
<evidence type="ECO:0000256" key="6">
    <source>
        <dbReference type="ARBA" id="ARBA00022989"/>
    </source>
</evidence>
<feature type="transmembrane region" description="Helical" evidence="8">
    <location>
        <begin position="404"/>
        <end position="425"/>
    </location>
</feature>
<dbReference type="AlphaFoldDB" id="T0Y5S7"/>
<feature type="transmembrane region" description="Helical" evidence="8">
    <location>
        <begin position="331"/>
        <end position="352"/>
    </location>
</feature>
<evidence type="ECO:0000256" key="5">
    <source>
        <dbReference type="ARBA" id="ARBA00022984"/>
    </source>
</evidence>
<evidence type="ECO:0000256" key="4">
    <source>
        <dbReference type="ARBA" id="ARBA00022960"/>
    </source>
</evidence>
<dbReference type="GO" id="GO:0005886">
    <property type="term" value="C:plasma membrane"/>
    <property type="evidence" value="ECO:0007669"/>
    <property type="project" value="UniProtKB-SubCell"/>
</dbReference>
<evidence type="ECO:0000256" key="7">
    <source>
        <dbReference type="ARBA" id="ARBA00023136"/>
    </source>
</evidence>
<dbReference type="PANTHER" id="PTHR47019">
    <property type="entry name" value="LIPID II FLIPPASE MURJ"/>
    <property type="match status" value="1"/>
</dbReference>
<keyword evidence="6 8" id="KW-1133">Transmembrane helix</keyword>
<keyword evidence="7 8" id="KW-0472">Membrane</keyword>
<feature type="transmembrane region" description="Helical" evidence="8">
    <location>
        <begin position="292"/>
        <end position="310"/>
    </location>
</feature>
<comment type="caution">
    <text evidence="9">The sequence shown here is derived from an EMBL/GenBank/DDBJ whole genome shotgun (WGS) entry which is preliminary data.</text>
</comment>
<dbReference type="PRINTS" id="PR01806">
    <property type="entry name" value="VIRFACTRMVIN"/>
</dbReference>
<feature type="transmembrane region" description="Helical" evidence="8">
    <location>
        <begin position="247"/>
        <end position="272"/>
    </location>
</feature>
<accession>T0Y5S7</accession>
<protein>
    <submittedName>
        <fullName evidence="9">Integral membrane protein MviN</fullName>
    </submittedName>
</protein>
<gene>
    <name evidence="9" type="ORF">B1B_18379</name>
</gene>
<evidence type="ECO:0000256" key="3">
    <source>
        <dbReference type="ARBA" id="ARBA00022692"/>
    </source>
</evidence>
<feature type="transmembrane region" description="Helical" evidence="8">
    <location>
        <begin position="175"/>
        <end position="196"/>
    </location>
</feature>
<keyword evidence="5" id="KW-0573">Peptidoglycan synthesis</keyword>